<dbReference type="GO" id="GO:0009055">
    <property type="term" value="F:electron transfer activity"/>
    <property type="evidence" value="ECO:0007669"/>
    <property type="project" value="InterPro"/>
</dbReference>
<dbReference type="STRING" id="36874.HQ34_08675"/>
<dbReference type="PIRSF" id="PIRSF006091">
    <property type="entry name" value="E_trnsport_RnfG"/>
    <property type="match status" value="1"/>
</dbReference>
<evidence type="ECO:0000313" key="10">
    <source>
        <dbReference type="Proteomes" id="UP000030125"/>
    </source>
</evidence>
<dbReference type="Gene3D" id="3.90.1010.20">
    <property type="match status" value="1"/>
</dbReference>
<dbReference type="PANTHER" id="PTHR36118:SF1">
    <property type="entry name" value="ION-TRANSLOCATING OXIDOREDUCTASE COMPLEX SUBUNIT G"/>
    <property type="match status" value="1"/>
</dbReference>
<name>A0A099WUP5_PORCN</name>
<dbReference type="EMBL" id="JQJD01000051">
    <property type="protein sequence ID" value="KGN79326.1"/>
    <property type="molecule type" value="Genomic_DNA"/>
</dbReference>
<dbReference type="InterPro" id="IPR010209">
    <property type="entry name" value="Ion_transpt_RnfG/RsxG"/>
</dbReference>
<keyword evidence="2 6" id="KW-0597">Phosphoprotein</keyword>
<comment type="similarity">
    <text evidence="6">Belongs to the RnfG family.</text>
</comment>
<feature type="signal peptide" evidence="7">
    <location>
        <begin position="1"/>
        <end position="22"/>
    </location>
</feature>
<evidence type="ECO:0000256" key="2">
    <source>
        <dbReference type="ARBA" id="ARBA00022553"/>
    </source>
</evidence>
<keyword evidence="4 6" id="KW-0288">FMN</keyword>
<dbReference type="HAMAP" id="MF_00479">
    <property type="entry name" value="RsxG_RnfG"/>
    <property type="match status" value="1"/>
</dbReference>
<dbReference type="Pfam" id="PF04205">
    <property type="entry name" value="FMN_bind"/>
    <property type="match status" value="1"/>
</dbReference>
<comment type="subcellular location">
    <subcellularLocation>
        <location evidence="6">Cell membrane</location>
        <topology evidence="6">Single-pass membrane protein</topology>
    </subcellularLocation>
</comment>
<evidence type="ECO:0000256" key="4">
    <source>
        <dbReference type="ARBA" id="ARBA00022643"/>
    </source>
</evidence>
<evidence type="ECO:0000259" key="8">
    <source>
        <dbReference type="SMART" id="SM00900"/>
    </source>
</evidence>
<proteinExistence type="inferred from homology"/>
<comment type="function">
    <text evidence="6">Part of a membrane-bound complex that couples electron transfer with translocation of ions across the membrane.</text>
</comment>
<comment type="caution">
    <text evidence="9">The sequence shown here is derived from an EMBL/GenBank/DDBJ whole genome shotgun (WGS) entry which is preliminary data.</text>
</comment>
<dbReference type="SMART" id="SM00900">
    <property type="entry name" value="FMN_bind"/>
    <property type="match status" value="1"/>
</dbReference>
<dbReference type="PANTHER" id="PTHR36118">
    <property type="entry name" value="ION-TRANSLOCATING OXIDOREDUCTASE COMPLEX SUBUNIT G"/>
    <property type="match status" value="1"/>
</dbReference>
<feature type="chain" id="PRO_5005417695" description="Ion-translocating oxidoreductase complex subunit G" evidence="7">
    <location>
        <begin position="23"/>
        <end position="196"/>
    </location>
</feature>
<dbReference type="eggNOG" id="COG4659">
    <property type="taxonomic scope" value="Bacteria"/>
</dbReference>
<dbReference type="Proteomes" id="UP000030125">
    <property type="component" value="Unassembled WGS sequence"/>
</dbReference>
<feature type="domain" description="FMN-binding" evidence="8">
    <location>
        <begin position="97"/>
        <end position="188"/>
    </location>
</feature>
<keyword evidence="6" id="KW-1278">Translocase</keyword>
<evidence type="ECO:0000256" key="1">
    <source>
        <dbReference type="ARBA" id="ARBA00022448"/>
    </source>
</evidence>
<evidence type="ECO:0000256" key="5">
    <source>
        <dbReference type="ARBA" id="ARBA00022982"/>
    </source>
</evidence>
<keyword evidence="6" id="KW-0812">Transmembrane</keyword>
<keyword evidence="10" id="KW-1185">Reference proteome</keyword>
<keyword evidence="6" id="KW-0472">Membrane</keyword>
<protein>
    <recommendedName>
        <fullName evidence="6">Ion-translocating oxidoreductase complex subunit G</fullName>
        <ecNumber evidence="6">7.-.-.-</ecNumber>
    </recommendedName>
    <alternativeName>
        <fullName evidence="6">Rnf electron transport complex subunit G</fullName>
    </alternativeName>
</protein>
<keyword evidence="3 6" id="KW-0285">Flavoprotein</keyword>
<evidence type="ECO:0000256" key="6">
    <source>
        <dbReference type="HAMAP-Rule" id="MF_00479"/>
    </source>
</evidence>
<dbReference type="OrthoDB" id="9794010at2"/>
<accession>A0A099WUP5</accession>
<comment type="subunit">
    <text evidence="6">The complex is composed of six subunits: RnfA, RnfB, RnfC, RnfD, RnfE and RnfG.</text>
</comment>
<dbReference type="RefSeq" id="WP_036848183.1">
    <property type="nucleotide sequence ID" value="NZ_JQJD01000051.1"/>
</dbReference>
<reference evidence="9 10" key="1">
    <citation type="submission" date="2014-08" db="EMBL/GenBank/DDBJ databases">
        <title>Porphyromonas cangingivalis strain:COT-109_OH1386 Genome sequencing.</title>
        <authorList>
            <person name="Wallis C."/>
            <person name="Deusch O."/>
            <person name="O'Flynn C."/>
            <person name="Davis I."/>
            <person name="Jospin G."/>
            <person name="Darling A.E."/>
            <person name="Coil D.A."/>
            <person name="Alexiev A."/>
            <person name="Horsfall A."/>
            <person name="Kirkwood N."/>
            <person name="Harris S."/>
            <person name="Eisen J.A."/>
        </authorList>
    </citation>
    <scope>NUCLEOTIDE SEQUENCE [LARGE SCALE GENOMIC DNA]</scope>
    <source>
        <strain evidence="10">COT-109 OH1386</strain>
    </source>
</reference>
<keyword evidence="1 6" id="KW-0813">Transport</keyword>
<dbReference type="EC" id="7.-.-.-" evidence="6"/>
<gene>
    <name evidence="6" type="primary">rnfG</name>
    <name evidence="9" type="ORF">HQ35_08525</name>
</gene>
<keyword evidence="7" id="KW-0732">Signal</keyword>
<dbReference type="NCBIfam" id="TIGR01947">
    <property type="entry name" value="rnfG"/>
    <property type="match status" value="1"/>
</dbReference>
<dbReference type="GO" id="GO:0022900">
    <property type="term" value="P:electron transport chain"/>
    <property type="evidence" value="ECO:0007669"/>
    <property type="project" value="UniProtKB-UniRule"/>
</dbReference>
<dbReference type="AlphaFoldDB" id="A0A099WUP5"/>
<keyword evidence="6" id="KW-1133">Transmembrane helix</keyword>
<comment type="cofactor">
    <cofactor evidence="6">
        <name>FMN</name>
        <dbReference type="ChEBI" id="CHEBI:58210"/>
    </cofactor>
</comment>
<organism evidence="9 10">
    <name type="scientific">Porphyromonas cangingivalis</name>
    <dbReference type="NCBI Taxonomy" id="36874"/>
    <lineage>
        <taxon>Bacteria</taxon>
        <taxon>Pseudomonadati</taxon>
        <taxon>Bacteroidota</taxon>
        <taxon>Bacteroidia</taxon>
        <taxon>Bacteroidales</taxon>
        <taxon>Porphyromonadaceae</taxon>
        <taxon>Porphyromonas</taxon>
    </lineage>
</organism>
<keyword evidence="5 6" id="KW-0249">Electron transport</keyword>
<sequence length="196" mass="20683">MKKLSSTLPNMLLSLTGICLMAAAVLSFVNDSTKETIAQSKIKALETAIGEVTPAFDNKPLDEKMTVNISGDDLTVYPAKKEGTLVGAAIESVSHDGFGGDVKVLVGIDTEGKIINYSVLQMTETPGLGDKMVHWFKTDKGGQSILGYDTNSGHLKVSKDGGSVDAITAATISSRAFLDAVNKAQDAYKEALAQIQ</sequence>
<evidence type="ECO:0000256" key="7">
    <source>
        <dbReference type="SAM" id="SignalP"/>
    </source>
</evidence>
<dbReference type="GO" id="GO:0010181">
    <property type="term" value="F:FMN binding"/>
    <property type="evidence" value="ECO:0007669"/>
    <property type="project" value="InterPro"/>
</dbReference>
<keyword evidence="6" id="KW-1003">Cell membrane</keyword>
<feature type="modified residue" description="FMN phosphoryl threonine" evidence="6">
    <location>
        <position position="171"/>
    </location>
</feature>
<evidence type="ECO:0000313" key="9">
    <source>
        <dbReference type="EMBL" id="KGN79326.1"/>
    </source>
</evidence>
<evidence type="ECO:0000256" key="3">
    <source>
        <dbReference type="ARBA" id="ARBA00022630"/>
    </source>
</evidence>
<dbReference type="InterPro" id="IPR007329">
    <property type="entry name" value="FMN-bd"/>
</dbReference>
<dbReference type="GO" id="GO:0005886">
    <property type="term" value="C:plasma membrane"/>
    <property type="evidence" value="ECO:0007669"/>
    <property type="project" value="UniProtKB-SubCell"/>
</dbReference>